<feature type="transmembrane region" description="Helical" evidence="1">
    <location>
        <begin position="69"/>
        <end position="87"/>
    </location>
</feature>
<proteinExistence type="predicted"/>
<dbReference type="AlphaFoldDB" id="A0AAU8UWF9"/>
<sequence length="186" mass="21430">MDKKDQLIESGVNNWVSLLITGVFYLLSGLYIFFLPDRLFCVFGLLIEAIFIIPGLVCGMLLKCSMRLFMNWIWYGAYSVFIFITAFYLDSYLSSRMVFVLGLISMFRYAQFLELFTSLGDIALLKVDRLIGLSLLGLVFSFVFVWELYFTSGILQLLTFILFVMQGISISYLAVRFKYLGESLED</sequence>
<feature type="transmembrane region" description="Helical" evidence="1">
    <location>
        <begin position="12"/>
        <end position="34"/>
    </location>
</feature>
<feature type="transmembrane region" description="Helical" evidence="1">
    <location>
        <begin position="93"/>
        <end position="110"/>
    </location>
</feature>
<keyword evidence="1" id="KW-0472">Membrane</keyword>
<dbReference type="Proteomes" id="UP000190848">
    <property type="component" value="Chromosome"/>
</dbReference>
<dbReference type="RefSeq" id="WP_078396319.1">
    <property type="nucleotide sequence ID" value="NZ_CP016374.1"/>
</dbReference>
<gene>
    <name evidence="2" type="ORF">BBD32_12705</name>
</gene>
<keyword evidence="1" id="KW-1133">Transmembrane helix</keyword>
<accession>A0AAU8UWF9</accession>
<evidence type="ECO:0008006" key="4">
    <source>
        <dbReference type="Google" id="ProtNLM"/>
    </source>
</evidence>
<dbReference type="EMBL" id="CP016374">
    <property type="protein sequence ID" value="AQX02256.1"/>
    <property type="molecule type" value="Genomic_DNA"/>
</dbReference>
<feature type="transmembrane region" description="Helical" evidence="1">
    <location>
        <begin position="130"/>
        <end position="149"/>
    </location>
</feature>
<name>A0AAU8UWF9_9FLAO</name>
<evidence type="ECO:0000313" key="3">
    <source>
        <dbReference type="Proteomes" id="UP000190848"/>
    </source>
</evidence>
<evidence type="ECO:0000256" key="1">
    <source>
        <dbReference type="SAM" id="Phobius"/>
    </source>
</evidence>
<reference evidence="2 3" key="1">
    <citation type="submission" date="2016-07" db="EMBL/GenBank/DDBJ databases">
        <title>Revisiting the taxonomy of the Elizabethkingia Genus using Whole-Genome Sequencing, Optical Mapping, and MALDI-TOF, along with proposal of three novel Elizabethkingia species: Elizabethkingia bruuniana sp. nov., Elizabethkingia ursingii sp. nov., and Elizabethkingia occulta sp. nov.</title>
        <authorList>
            <person name="Nicholson A.C."/>
        </authorList>
    </citation>
    <scope>NUCLEOTIDE SEQUENCE [LARGE SCALE GENOMIC DNA]</scope>
    <source>
        <strain evidence="2 3">F3201</strain>
    </source>
</reference>
<keyword evidence="1" id="KW-0812">Transmembrane</keyword>
<feature type="transmembrane region" description="Helical" evidence="1">
    <location>
        <begin position="40"/>
        <end position="62"/>
    </location>
</feature>
<organism evidence="2 3">
    <name type="scientific">Elizabethkingia anophelis</name>
    <dbReference type="NCBI Taxonomy" id="1117645"/>
    <lineage>
        <taxon>Bacteria</taxon>
        <taxon>Pseudomonadati</taxon>
        <taxon>Bacteroidota</taxon>
        <taxon>Flavobacteriia</taxon>
        <taxon>Flavobacteriales</taxon>
        <taxon>Weeksellaceae</taxon>
        <taxon>Elizabethkingia</taxon>
    </lineage>
</organism>
<protein>
    <recommendedName>
        <fullName evidence="4">HdeD family acid-resistance protein</fullName>
    </recommendedName>
</protein>
<feature type="transmembrane region" description="Helical" evidence="1">
    <location>
        <begin position="155"/>
        <end position="175"/>
    </location>
</feature>
<evidence type="ECO:0000313" key="2">
    <source>
        <dbReference type="EMBL" id="AQX02256.1"/>
    </source>
</evidence>